<evidence type="ECO:0000313" key="2">
    <source>
        <dbReference type="EMBL" id="GAA5053298.1"/>
    </source>
</evidence>
<keyword evidence="3" id="KW-1185">Reference proteome</keyword>
<dbReference type="Gene3D" id="3.20.20.30">
    <property type="entry name" value="Luciferase-like domain"/>
    <property type="match status" value="1"/>
</dbReference>
<proteinExistence type="predicted"/>
<dbReference type="SUPFAM" id="SSF51679">
    <property type="entry name" value="Bacterial luciferase-like"/>
    <property type="match status" value="1"/>
</dbReference>
<feature type="compositionally biased region" description="Basic and acidic residues" evidence="1">
    <location>
        <begin position="20"/>
        <end position="29"/>
    </location>
</feature>
<evidence type="ECO:0000313" key="3">
    <source>
        <dbReference type="Proteomes" id="UP001500124"/>
    </source>
</evidence>
<name>A0ABP9KAB5_9ACTN</name>
<evidence type="ECO:0000256" key="1">
    <source>
        <dbReference type="SAM" id="MobiDB-lite"/>
    </source>
</evidence>
<dbReference type="EMBL" id="BAABKC010000037">
    <property type="protein sequence ID" value="GAA5053298.1"/>
    <property type="molecule type" value="Genomic_DNA"/>
</dbReference>
<accession>A0ABP9KAB5</accession>
<comment type="caution">
    <text evidence="2">The sequence shown here is derived from an EMBL/GenBank/DDBJ whole genome shotgun (WGS) entry which is preliminary data.</text>
</comment>
<reference evidence="3" key="1">
    <citation type="journal article" date="2019" name="Int. J. Syst. Evol. Microbiol.">
        <title>The Global Catalogue of Microorganisms (GCM) 10K type strain sequencing project: providing services to taxonomists for standard genome sequencing and annotation.</title>
        <authorList>
            <consortium name="The Broad Institute Genomics Platform"/>
            <consortium name="The Broad Institute Genome Sequencing Center for Infectious Disease"/>
            <person name="Wu L."/>
            <person name="Ma J."/>
        </authorList>
    </citation>
    <scope>NUCLEOTIDE SEQUENCE [LARGE SCALE GENOMIC DNA]</scope>
    <source>
        <strain evidence="3">JCM 18410</strain>
    </source>
</reference>
<dbReference type="Proteomes" id="UP001500124">
    <property type="component" value="Unassembled WGS sequence"/>
</dbReference>
<sequence length="135" mass="13986">MTQTARRPDGPLRGAVPDGGRADGVEGGHHLAAGDVTPALFVSARIDDDAESGRRAPDSYARVTYGIPLAELEQIRAVVSGGPDRVLAHPGRYAAAGARHVVVRLGAVGPRSQRDRLERIAELIPALKGAAASPA</sequence>
<dbReference type="InterPro" id="IPR036661">
    <property type="entry name" value="Luciferase-like_sf"/>
</dbReference>
<evidence type="ECO:0008006" key="4">
    <source>
        <dbReference type="Google" id="ProtNLM"/>
    </source>
</evidence>
<feature type="compositionally biased region" description="Basic and acidic residues" evidence="1">
    <location>
        <begin position="1"/>
        <end position="10"/>
    </location>
</feature>
<organism evidence="2 3">
    <name type="scientific">Streptomyces similanensis</name>
    <dbReference type="NCBI Taxonomy" id="1274988"/>
    <lineage>
        <taxon>Bacteria</taxon>
        <taxon>Bacillati</taxon>
        <taxon>Actinomycetota</taxon>
        <taxon>Actinomycetes</taxon>
        <taxon>Kitasatosporales</taxon>
        <taxon>Streptomycetaceae</taxon>
        <taxon>Streptomyces</taxon>
    </lineage>
</organism>
<gene>
    <name evidence="2" type="ORF">GCM10023336_23430</name>
</gene>
<dbReference type="RefSeq" id="WP_345668269.1">
    <property type="nucleotide sequence ID" value="NZ_BAABKC010000037.1"/>
</dbReference>
<feature type="region of interest" description="Disordered" evidence="1">
    <location>
        <begin position="1"/>
        <end position="30"/>
    </location>
</feature>
<protein>
    <recommendedName>
        <fullName evidence="4">LLM class flavin-dependent oxidoreductase</fullName>
    </recommendedName>
</protein>